<dbReference type="PANTHER" id="PTHR21089:SF1">
    <property type="entry name" value="BIFUNCTIONAL 3-DEHYDROQUINATE DEHYDRATASE_SHIKIMATE DEHYDROGENASE, CHLOROPLASTIC"/>
    <property type="match status" value="1"/>
</dbReference>
<comment type="catalytic activity">
    <reaction evidence="7">
        <text>L-quinate + NAD(+) = 3-dehydroquinate + NADH + H(+)</text>
        <dbReference type="Rhea" id="RHEA:22364"/>
        <dbReference type="ChEBI" id="CHEBI:15378"/>
        <dbReference type="ChEBI" id="CHEBI:29751"/>
        <dbReference type="ChEBI" id="CHEBI:32364"/>
        <dbReference type="ChEBI" id="CHEBI:57540"/>
        <dbReference type="ChEBI" id="CHEBI:57945"/>
        <dbReference type="EC" id="1.1.1.24"/>
    </reaction>
</comment>
<feature type="binding site" evidence="10">
    <location>
        <position position="236"/>
    </location>
    <ligand>
        <name>NADP(+)</name>
        <dbReference type="ChEBI" id="CHEBI:58349"/>
    </ligand>
</feature>
<evidence type="ECO:0000256" key="3">
    <source>
        <dbReference type="ARBA" id="ARBA00022857"/>
    </source>
</evidence>
<dbReference type="InterPro" id="IPR013708">
    <property type="entry name" value="Shikimate_DH-bd_N"/>
</dbReference>
<dbReference type="Pfam" id="PF18317">
    <property type="entry name" value="SDH_C"/>
    <property type="match status" value="1"/>
</dbReference>
<evidence type="ECO:0000259" key="11">
    <source>
        <dbReference type="Pfam" id="PF01488"/>
    </source>
</evidence>
<dbReference type="NCBIfam" id="TIGR00507">
    <property type="entry name" value="aroE"/>
    <property type="match status" value="1"/>
</dbReference>
<keyword evidence="3 10" id="KW-0521">NADP</keyword>
<evidence type="ECO:0000256" key="6">
    <source>
        <dbReference type="ARBA" id="ARBA00049442"/>
    </source>
</evidence>
<evidence type="ECO:0000256" key="10">
    <source>
        <dbReference type="HAMAP-Rule" id="MF_00222"/>
    </source>
</evidence>
<dbReference type="SUPFAM" id="SSF53223">
    <property type="entry name" value="Aminoacid dehydrogenase-like, N-terminal domain"/>
    <property type="match status" value="1"/>
</dbReference>
<feature type="binding site" evidence="10">
    <location>
        <position position="96"/>
    </location>
    <ligand>
        <name>shikimate</name>
        <dbReference type="ChEBI" id="CHEBI:36208"/>
    </ligand>
</feature>
<dbReference type="GO" id="GO:0050661">
    <property type="term" value="F:NADP binding"/>
    <property type="evidence" value="ECO:0007669"/>
    <property type="project" value="InterPro"/>
</dbReference>
<feature type="domain" description="SDH C-terminal" evidence="13">
    <location>
        <begin position="259"/>
        <end position="289"/>
    </location>
</feature>
<dbReference type="SUPFAM" id="SSF51735">
    <property type="entry name" value="NAD(P)-binding Rossmann-fold domains"/>
    <property type="match status" value="1"/>
</dbReference>
<feature type="binding site" evidence="10">
    <location>
        <position position="71"/>
    </location>
    <ligand>
        <name>shikimate</name>
        <dbReference type="ChEBI" id="CHEBI:36208"/>
    </ligand>
</feature>
<dbReference type="Proteomes" id="UP001179647">
    <property type="component" value="Chromosome"/>
</dbReference>
<dbReference type="EC" id="1.1.1.25" evidence="10"/>
<keyword evidence="5 10" id="KW-0057">Aromatic amino acid biosynthesis</keyword>
<evidence type="ECO:0000256" key="9">
    <source>
        <dbReference type="ARBA" id="ARBA00060613"/>
    </source>
</evidence>
<feature type="binding site" evidence="10">
    <location>
        <position position="259"/>
    </location>
    <ligand>
        <name>NADP(+)</name>
        <dbReference type="ChEBI" id="CHEBI:58349"/>
    </ligand>
</feature>
<gene>
    <name evidence="10 14" type="primary">aroE</name>
    <name evidence="14" type="ORF">OL234_04465</name>
</gene>
<evidence type="ECO:0000313" key="15">
    <source>
        <dbReference type="Proteomes" id="UP001179647"/>
    </source>
</evidence>
<dbReference type="GO" id="GO:0004764">
    <property type="term" value="F:shikimate 3-dehydrogenase (NADP+) activity"/>
    <property type="evidence" value="ECO:0007669"/>
    <property type="project" value="UniProtKB-UniRule"/>
</dbReference>
<evidence type="ECO:0000256" key="1">
    <source>
        <dbReference type="ARBA" id="ARBA00004871"/>
    </source>
</evidence>
<dbReference type="InterPro" id="IPR046346">
    <property type="entry name" value="Aminoacid_DH-like_N_sf"/>
</dbReference>
<dbReference type="AlphaFoldDB" id="A0AAF0CWA6"/>
<name>A0AAF0CWA6_9ENTE</name>
<feature type="binding site" evidence="10">
    <location>
        <begin position="135"/>
        <end position="139"/>
    </location>
    <ligand>
        <name>NADP(+)</name>
        <dbReference type="ChEBI" id="CHEBI:58349"/>
    </ligand>
</feature>
<keyword evidence="15" id="KW-1185">Reference proteome</keyword>
<organism evidence="14 15">
    <name type="scientific">Vagococcus intermedius</name>
    <dbReference type="NCBI Taxonomy" id="2991418"/>
    <lineage>
        <taxon>Bacteria</taxon>
        <taxon>Bacillati</taxon>
        <taxon>Bacillota</taxon>
        <taxon>Bacilli</taxon>
        <taxon>Lactobacillales</taxon>
        <taxon>Enterococcaceae</taxon>
        <taxon>Vagococcus</taxon>
    </lineage>
</organism>
<feature type="domain" description="Shikimate dehydrogenase substrate binding N-terminal" evidence="12">
    <location>
        <begin position="16"/>
        <end position="98"/>
    </location>
</feature>
<evidence type="ECO:0000256" key="2">
    <source>
        <dbReference type="ARBA" id="ARBA00022605"/>
    </source>
</evidence>
<evidence type="ECO:0000256" key="4">
    <source>
        <dbReference type="ARBA" id="ARBA00023002"/>
    </source>
</evidence>
<protein>
    <recommendedName>
        <fullName evidence="10">Shikimate dehydrogenase (NADP(+))</fullName>
        <shortName evidence="10">SDH</shortName>
        <ecNumber evidence="10">1.1.1.25</ecNumber>
    </recommendedName>
</protein>
<dbReference type="RefSeq" id="WP_275469953.1">
    <property type="nucleotide sequence ID" value="NZ_CP110232.1"/>
</dbReference>
<dbReference type="GO" id="GO:0008652">
    <property type="term" value="P:amino acid biosynthetic process"/>
    <property type="evidence" value="ECO:0007669"/>
    <property type="project" value="UniProtKB-KW"/>
</dbReference>
<evidence type="ECO:0000259" key="12">
    <source>
        <dbReference type="Pfam" id="PF08501"/>
    </source>
</evidence>
<evidence type="ECO:0000313" key="14">
    <source>
        <dbReference type="EMBL" id="WEG74154.1"/>
    </source>
</evidence>
<dbReference type="Pfam" id="PF01488">
    <property type="entry name" value="Shikimate_DH"/>
    <property type="match status" value="1"/>
</dbReference>
<dbReference type="Pfam" id="PF08501">
    <property type="entry name" value="Shikimate_dh_N"/>
    <property type="match status" value="1"/>
</dbReference>
<feature type="binding site" evidence="10">
    <location>
        <position position="266"/>
    </location>
    <ligand>
        <name>shikimate</name>
        <dbReference type="ChEBI" id="CHEBI:36208"/>
    </ligand>
</feature>
<dbReference type="InterPro" id="IPR006151">
    <property type="entry name" value="Shikm_DH/Glu-tRNA_Rdtase"/>
</dbReference>
<evidence type="ECO:0000256" key="7">
    <source>
        <dbReference type="ARBA" id="ARBA00051639"/>
    </source>
</evidence>
<dbReference type="GO" id="GO:0009423">
    <property type="term" value="P:chorismate biosynthetic process"/>
    <property type="evidence" value="ECO:0007669"/>
    <property type="project" value="UniProtKB-UniRule"/>
</dbReference>
<evidence type="ECO:0000256" key="5">
    <source>
        <dbReference type="ARBA" id="ARBA00023141"/>
    </source>
</evidence>
<dbReference type="PANTHER" id="PTHR21089">
    <property type="entry name" value="SHIKIMATE DEHYDROGENASE"/>
    <property type="match status" value="1"/>
</dbReference>
<dbReference type="EMBL" id="CP110232">
    <property type="protein sequence ID" value="WEG74154.1"/>
    <property type="molecule type" value="Genomic_DNA"/>
</dbReference>
<dbReference type="GO" id="GO:0030266">
    <property type="term" value="F:quinate 3-dehydrogenase (NAD+) activity"/>
    <property type="evidence" value="ECO:0007669"/>
    <property type="project" value="UniProtKB-EC"/>
</dbReference>
<feature type="domain" description="Quinate/shikimate 5-dehydrogenase/glutamyl-tRNA reductase" evidence="11">
    <location>
        <begin position="125"/>
        <end position="211"/>
    </location>
</feature>
<comment type="catalytic activity">
    <reaction evidence="8">
        <text>shikimate + NAD(+) = 3-dehydroshikimate + NADH + H(+)</text>
        <dbReference type="Rhea" id="RHEA:17741"/>
        <dbReference type="ChEBI" id="CHEBI:15378"/>
        <dbReference type="ChEBI" id="CHEBI:16630"/>
        <dbReference type="ChEBI" id="CHEBI:36208"/>
        <dbReference type="ChEBI" id="CHEBI:57540"/>
        <dbReference type="ChEBI" id="CHEBI:57945"/>
    </reaction>
</comment>
<dbReference type="GO" id="GO:0009073">
    <property type="term" value="P:aromatic amino acid family biosynthetic process"/>
    <property type="evidence" value="ECO:0007669"/>
    <property type="project" value="UniProtKB-KW"/>
</dbReference>
<dbReference type="InterPro" id="IPR041121">
    <property type="entry name" value="SDH_C"/>
</dbReference>
<dbReference type="Gene3D" id="3.40.50.720">
    <property type="entry name" value="NAD(P)-binding Rossmann-like Domain"/>
    <property type="match status" value="1"/>
</dbReference>
<feature type="binding site" evidence="10">
    <location>
        <position position="111"/>
    </location>
    <ligand>
        <name>shikimate</name>
        <dbReference type="ChEBI" id="CHEBI:36208"/>
    </ligand>
</feature>
<comment type="caution">
    <text evidence="10">Lacks conserved residue(s) required for the propagation of feature annotation.</text>
</comment>
<dbReference type="GO" id="GO:0019632">
    <property type="term" value="P:shikimate metabolic process"/>
    <property type="evidence" value="ECO:0007669"/>
    <property type="project" value="InterPro"/>
</dbReference>
<comment type="pathway">
    <text evidence="9">Aromatic compound metabolism; 3,4-dihydroxybenzoate biosynthesis; 3-dehydroquinate from D-quinate (NAD(+) route).</text>
</comment>
<dbReference type="FunFam" id="3.40.50.720:FF:000086">
    <property type="entry name" value="Quinate/shikimate dehydrogenase"/>
    <property type="match status" value="1"/>
</dbReference>
<comment type="similarity">
    <text evidence="10">Belongs to the shikimate dehydrogenase family.</text>
</comment>
<comment type="subunit">
    <text evidence="10">Homodimer.</text>
</comment>
<keyword evidence="4 10" id="KW-0560">Oxidoreductase</keyword>
<dbReference type="HAMAP" id="MF_00222">
    <property type="entry name" value="Shikimate_DH_AroE"/>
    <property type="match status" value="1"/>
</dbReference>
<feature type="binding site" evidence="10">
    <location>
        <begin position="24"/>
        <end position="26"/>
    </location>
    <ligand>
        <name>shikimate</name>
        <dbReference type="ChEBI" id="CHEBI:36208"/>
    </ligand>
</feature>
<sequence>MGNPLMITGHTRLAAVLASPISHSLSPLIHNTAFELLGIDAVYLAFDITADQLEEAFAAVKLFNLLGCNLSMPNKLRGFELVDEHSLEAKLIGSINTVVQKNGCLTGYNTDGIGFINNLKAEGVEVARKKIIVFGAGGAGLAIIVQAALEGAEELIVVTRDSNKIKSLVNKLREIQGSTACTLKRISLADSEKVFEAMSDSDILINTTSVGMEGNNVKEFLPNYDALHDRTIVVDIVYQPLETPLLSAARNKGCRTINGVGMLIHQAAVAFNLWTGKEMPINKVKEVLEFQGKC</sequence>
<dbReference type="Gene3D" id="3.40.50.10860">
    <property type="entry name" value="Leucine Dehydrogenase, chain A, domain 1"/>
    <property type="match status" value="1"/>
</dbReference>
<evidence type="ECO:0000259" key="13">
    <source>
        <dbReference type="Pfam" id="PF18317"/>
    </source>
</evidence>
<feature type="active site" description="Proton acceptor" evidence="10">
    <location>
        <position position="75"/>
    </location>
</feature>
<proteinExistence type="inferred from homology"/>
<dbReference type="InterPro" id="IPR036291">
    <property type="entry name" value="NAD(P)-bd_dom_sf"/>
</dbReference>
<dbReference type="InterPro" id="IPR022893">
    <property type="entry name" value="Shikimate_DH_fam"/>
</dbReference>
<accession>A0AAF0CWA6</accession>
<keyword evidence="2 10" id="KW-0028">Amino-acid biosynthesis</keyword>
<dbReference type="CDD" id="cd01065">
    <property type="entry name" value="NAD_bind_Shikimate_DH"/>
    <property type="match status" value="1"/>
</dbReference>
<feature type="binding site" evidence="10">
    <location>
        <position position="238"/>
    </location>
    <ligand>
        <name>shikimate</name>
        <dbReference type="ChEBI" id="CHEBI:36208"/>
    </ligand>
</feature>
<dbReference type="InterPro" id="IPR011342">
    <property type="entry name" value="Shikimate_DH"/>
</dbReference>
<reference evidence="14" key="1">
    <citation type="submission" date="2022-10" db="EMBL/GenBank/DDBJ databases">
        <title>Vagococcus sp. isolated from poultry meat.</title>
        <authorList>
            <person name="Johansson P."/>
            <person name="Bjorkroth J."/>
        </authorList>
    </citation>
    <scope>NUCLEOTIDE SEQUENCE</scope>
    <source>
        <strain evidence="14">STAA11</strain>
    </source>
</reference>
<comment type="function">
    <text evidence="10">Involved in the biosynthesis of the chorismate, which leads to the biosynthesis of aromatic amino acids. Catalyzes the reversible NADPH linked reduction of 3-dehydroshikimate (DHSA) to yield shikimate (SA).</text>
</comment>
<dbReference type="KEGG" id="vie:OL234_04465"/>
<comment type="catalytic activity">
    <reaction evidence="6 10">
        <text>shikimate + NADP(+) = 3-dehydroshikimate + NADPH + H(+)</text>
        <dbReference type="Rhea" id="RHEA:17737"/>
        <dbReference type="ChEBI" id="CHEBI:15378"/>
        <dbReference type="ChEBI" id="CHEBI:16630"/>
        <dbReference type="ChEBI" id="CHEBI:36208"/>
        <dbReference type="ChEBI" id="CHEBI:57783"/>
        <dbReference type="ChEBI" id="CHEBI:58349"/>
        <dbReference type="EC" id="1.1.1.25"/>
    </reaction>
</comment>
<comment type="pathway">
    <text evidence="1 10">Metabolic intermediate biosynthesis; chorismate biosynthesis; chorismate from D-erythrose 4-phosphate and phosphoenolpyruvate: step 4/7.</text>
</comment>
<evidence type="ECO:0000256" key="8">
    <source>
        <dbReference type="ARBA" id="ARBA00052329"/>
    </source>
</evidence>